<keyword evidence="2" id="KW-0677">Repeat</keyword>
<evidence type="ECO:0008006" key="5">
    <source>
        <dbReference type="Google" id="ProtNLM"/>
    </source>
</evidence>
<feature type="chain" id="PRO_5043694563" description="WD40 repeat domain-containing protein" evidence="3">
    <location>
        <begin position="25"/>
        <end position="286"/>
    </location>
</feature>
<dbReference type="PANTHER" id="PTHR19848:SF8">
    <property type="entry name" value="F-BOX AND WD REPEAT DOMAIN CONTAINING 7"/>
    <property type="match status" value="1"/>
</dbReference>
<proteinExistence type="predicted"/>
<dbReference type="RefSeq" id="WP_406697332.1">
    <property type="nucleotide sequence ID" value="NZ_CP155447.1"/>
</dbReference>
<dbReference type="PANTHER" id="PTHR19848">
    <property type="entry name" value="WD40 REPEAT PROTEIN"/>
    <property type="match status" value="1"/>
</dbReference>
<protein>
    <recommendedName>
        <fullName evidence="5">WD40 repeat domain-containing protein</fullName>
    </recommendedName>
</protein>
<accession>A0AAU7CHA7</accession>
<evidence type="ECO:0000256" key="1">
    <source>
        <dbReference type="ARBA" id="ARBA00022574"/>
    </source>
</evidence>
<keyword evidence="1" id="KW-0853">WD repeat</keyword>
<sequence length="286" mass="31133">MLKIISVGAASLAVACVGLTTSWALQPGVGLEVAVPQEAGSAARKGDLAGASKDDFPFVSEERFKDYRHATIGKMYPLIEGKQSPNFQSREAVLYQDGTVKLWSNRQKDPVAPPLRHDDPIKELMFIDELSLLITASNESIKVWDGLQGQLRKELSGETIHPHWLAAVPEVKQFVSIDTNHKAITIWDAVSLTRVTTLRLKGEADRVDAAGLSGDGKTVVAFRFGEDPSAMLWDVASGQPFATLRAPSSAITNLFNEKGTDLNPPQAKRGTRFWEVVRSLAPTTGQ</sequence>
<name>A0AAU7CHA7_9BACT</name>
<evidence type="ECO:0000256" key="2">
    <source>
        <dbReference type="ARBA" id="ARBA00022737"/>
    </source>
</evidence>
<dbReference type="PROSITE" id="PS51257">
    <property type="entry name" value="PROKAR_LIPOPROTEIN"/>
    <property type="match status" value="1"/>
</dbReference>
<dbReference type="EMBL" id="CP155447">
    <property type="protein sequence ID" value="XBH04556.1"/>
    <property type="molecule type" value="Genomic_DNA"/>
</dbReference>
<dbReference type="AlphaFoldDB" id="A0AAU7CHA7"/>
<dbReference type="InterPro" id="IPR015943">
    <property type="entry name" value="WD40/YVTN_repeat-like_dom_sf"/>
</dbReference>
<keyword evidence="3" id="KW-0732">Signal</keyword>
<organism evidence="4">
    <name type="scientific">Singulisphaera sp. Ch08</name>
    <dbReference type="NCBI Taxonomy" id="3120278"/>
    <lineage>
        <taxon>Bacteria</taxon>
        <taxon>Pseudomonadati</taxon>
        <taxon>Planctomycetota</taxon>
        <taxon>Planctomycetia</taxon>
        <taxon>Isosphaerales</taxon>
        <taxon>Isosphaeraceae</taxon>
        <taxon>Singulisphaera</taxon>
    </lineage>
</organism>
<dbReference type="SUPFAM" id="SSF101908">
    <property type="entry name" value="Putative isomerase YbhE"/>
    <property type="match status" value="1"/>
</dbReference>
<feature type="signal peptide" evidence="3">
    <location>
        <begin position="1"/>
        <end position="24"/>
    </location>
</feature>
<dbReference type="Gene3D" id="2.130.10.10">
    <property type="entry name" value="YVTN repeat-like/Quinoprotein amine dehydrogenase"/>
    <property type="match status" value="1"/>
</dbReference>
<evidence type="ECO:0000256" key="3">
    <source>
        <dbReference type="SAM" id="SignalP"/>
    </source>
</evidence>
<reference evidence="4" key="1">
    <citation type="submission" date="2024-05" db="EMBL/GenBank/DDBJ databases">
        <title>Planctomycetes of the genus Singulisphaera possess chitinolytic capabilities.</title>
        <authorList>
            <person name="Ivanova A."/>
        </authorList>
    </citation>
    <scope>NUCLEOTIDE SEQUENCE</scope>
    <source>
        <strain evidence="4">Ch08T</strain>
    </source>
</reference>
<gene>
    <name evidence="4" type="ORF">V5E97_00650</name>
</gene>
<evidence type="ECO:0000313" key="4">
    <source>
        <dbReference type="EMBL" id="XBH04556.1"/>
    </source>
</evidence>